<dbReference type="EMBL" id="MU826843">
    <property type="protein sequence ID" value="KAJ7371709.1"/>
    <property type="molecule type" value="Genomic_DNA"/>
</dbReference>
<dbReference type="OrthoDB" id="6014153at2759"/>
<dbReference type="Proteomes" id="UP001163046">
    <property type="component" value="Unassembled WGS sequence"/>
</dbReference>
<comment type="caution">
    <text evidence="2">The sequence shown here is derived from an EMBL/GenBank/DDBJ whole genome shotgun (WGS) entry which is preliminary data.</text>
</comment>
<evidence type="ECO:0000313" key="3">
    <source>
        <dbReference type="Proteomes" id="UP001163046"/>
    </source>
</evidence>
<reference evidence="2" key="1">
    <citation type="submission" date="2023-01" db="EMBL/GenBank/DDBJ databases">
        <title>Genome assembly of the deep-sea coral Lophelia pertusa.</title>
        <authorList>
            <person name="Herrera S."/>
            <person name="Cordes E."/>
        </authorList>
    </citation>
    <scope>NUCLEOTIDE SEQUENCE</scope>
    <source>
        <strain evidence="2">USNM1676648</strain>
        <tissue evidence="2">Polyp</tissue>
    </source>
</reference>
<organism evidence="2 3">
    <name type="scientific">Desmophyllum pertusum</name>
    <dbReference type="NCBI Taxonomy" id="174260"/>
    <lineage>
        <taxon>Eukaryota</taxon>
        <taxon>Metazoa</taxon>
        <taxon>Cnidaria</taxon>
        <taxon>Anthozoa</taxon>
        <taxon>Hexacorallia</taxon>
        <taxon>Scleractinia</taxon>
        <taxon>Caryophylliina</taxon>
        <taxon>Caryophylliidae</taxon>
        <taxon>Desmophyllum</taxon>
    </lineage>
</organism>
<feature type="compositionally biased region" description="Acidic residues" evidence="1">
    <location>
        <begin position="1"/>
        <end position="14"/>
    </location>
</feature>
<accession>A0A9W9Z1W6</accession>
<protein>
    <submittedName>
        <fullName evidence="2">Uncharacterized protein</fullName>
    </submittedName>
</protein>
<dbReference type="AlphaFoldDB" id="A0A9W9Z1W6"/>
<name>A0A9W9Z1W6_9CNID</name>
<sequence>MVPETESSDNDESTGEVSDVVPETESSDEALSEEESSDQQSKSVDEDAVESCRPSQHAEELNSDEYCEHTLRYLVHNTSSHGVRFLLVFMERKGSLAEFHSSKLCKDVFGKMPFSTIREIYLYRKHLTSFYRLAWHYPYPVKGMIGSCLACDVMENGQCSCPVLQKSFYVFCRQKCSSYFNCKKCVSFDHRPSHGCFDFFHCQICDERYKASTKYQPYPPP</sequence>
<keyword evidence="3" id="KW-1185">Reference proteome</keyword>
<evidence type="ECO:0000256" key="1">
    <source>
        <dbReference type="SAM" id="MobiDB-lite"/>
    </source>
</evidence>
<gene>
    <name evidence="2" type="ORF">OS493_023741</name>
</gene>
<feature type="region of interest" description="Disordered" evidence="1">
    <location>
        <begin position="1"/>
        <end position="57"/>
    </location>
</feature>
<evidence type="ECO:0000313" key="2">
    <source>
        <dbReference type="EMBL" id="KAJ7371709.1"/>
    </source>
</evidence>
<proteinExistence type="predicted"/>
<feature type="compositionally biased region" description="Acidic residues" evidence="1">
    <location>
        <begin position="25"/>
        <end position="37"/>
    </location>
</feature>